<keyword evidence="7 8" id="KW-0472">Membrane</keyword>
<evidence type="ECO:0000256" key="5">
    <source>
        <dbReference type="ARBA" id="ARBA00022692"/>
    </source>
</evidence>
<evidence type="ECO:0000256" key="2">
    <source>
        <dbReference type="ARBA" id="ARBA00006236"/>
    </source>
</evidence>
<evidence type="ECO:0000256" key="1">
    <source>
        <dbReference type="ARBA" id="ARBA00004651"/>
    </source>
</evidence>
<keyword evidence="3 8" id="KW-0813">Transport</keyword>
<dbReference type="Proteomes" id="UP000566813">
    <property type="component" value="Unassembled WGS sequence"/>
</dbReference>
<dbReference type="InterPro" id="IPR036259">
    <property type="entry name" value="MFS_trans_sf"/>
</dbReference>
<evidence type="ECO:0000259" key="9">
    <source>
        <dbReference type="PROSITE" id="PS50850"/>
    </source>
</evidence>
<feature type="transmembrane region" description="Helical" evidence="8">
    <location>
        <begin position="90"/>
        <end position="109"/>
    </location>
</feature>
<dbReference type="PANTHER" id="PTHR23502">
    <property type="entry name" value="MAJOR FACILITATOR SUPERFAMILY"/>
    <property type="match status" value="1"/>
</dbReference>
<dbReference type="Pfam" id="PF07690">
    <property type="entry name" value="MFS_1"/>
    <property type="match status" value="1"/>
</dbReference>
<dbReference type="InterPro" id="IPR004812">
    <property type="entry name" value="Efflux_drug-R_Bcr/CmlA"/>
</dbReference>
<evidence type="ECO:0000313" key="10">
    <source>
        <dbReference type="EMBL" id="MBC2665915.1"/>
    </source>
</evidence>
<comment type="caution">
    <text evidence="10">The sequence shown here is derived from an EMBL/GenBank/DDBJ whole genome shotgun (WGS) entry which is preliminary data.</text>
</comment>
<accession>A0A7X1FS13</accession>
<dbReference type="GO" id="GO:0005886">
    <property type="term" value="C:plasma membrane"/>
    <property type="evidence" value="ECO:0007669"/>
    <property type="project" value="UniProtKB-SubCell"/>
</dbReference>
<dbReference type="AlphaFoldDB" id="A0A7X1FS13"/>
<dbReference type="GO" id="GO:1990961">
    <property type="term" value="P:xenobiotic detoxification by transmembrane export across the plasma membrane"/>
    <property type="evidence" value="ECO:0007669"/>
    <property type="project" value="InterPro"/>
</dbReference>
<keyword evidence="6 8" id="KW-1133">Transmembrane helix</keyword>
<dbReference type="Gene3D" id="1.20.1720.10">
    <property type="entry name" value="Multidrug resistance protein D"/>
    <property type="match status" value="1"/>
</dbReference>
<feature type="transmembrane region" description="Helical" evidence="8">
    <location>
        <begin position="318"/>
        <end position="340"/>
    </location>
</feature>
<evidence type="ECO:0000256" key="3">
    <source>
        <dbReference type="ARBA" id="ARBA00022448"/>
    </source>
</evidence>
<evidence type="ECO:0000256" key="8">
    <source>
        <dbReference type="RuleBase" id="RU365088"/>
    </source>
</evidence>
<dbReference type="GO" id="GO:0042910">
    <property type="term" value="F:xenobiotic transmembrane transporter activity"/>
    <property type="evidence" value="ECO:0007669"/>
    <property type="project" value="InterPro"/>
</dbReference>
<dbReference type="PROSITE" id="PS50850">
    <property type="entry name" value="MFS"/>
    <property type="match status" value="1"/>
</dbReference>
<evidence type="ECO:0000256" key="7">
    <source>
        <dbReference type="ARBA" id="ARBA00023136"/>
    </source>
</evidence>
<feature type="transmembrane region" description="Helical" evidence="8">
    <location>
        <begin position="384"/>
        <end position="402"/>
    </location>
</feature>
<sequence>MASTPVASVRKDRLPLPIGQRELVFMLALTQALQALAVDSMLPGLADIARDLAVTDPNRRQLIVGLYLFGVGFGSLIPGMLADRYGRKKVLLVCIAAYVVICAACALVNDFTVLAGLRFLQGVLCAGLAVVPPAVIRDRFDGDRMASLQSLIAVIFLVVPMLAPSLGQLILLFAGWRWIFGLMALLGAGMFAWLALRLPETLHPEYRQPISVSSITHNLRAATTTRASIGYVLAGAATMAVMWGYVQSCQQLLGEHFGVGRAFPIFFGGMAMCIAGANFTNSRIVERFGARRVGHTALLAYIVFAVGQWILAHGPHETLWQFVPLMTLTMICGGFTGANFSSIALQPFARMAGAASSVQMFIRNVLAGGIAAMIGQAYDGTARPLSTAMVLAGVIALSLVLWSERGRLFRRLYPAGTPRPEA</sequence>
<organism evidence="10 11">
    <name type="scientific">Novosphingobium flavum</name>
    <dbReference type="NCBI Taxonomy" id="1778672"/>
    <lineage>
        <taxon>Bacteria</taxon>
        <taxon>Pseudomonadati</taxon>
        <taxon>Pseudomonadota</taxon>
        <taxon>Alphaproteobacteria</taxon>
        <taxon>Sphingomonadales</taxon>
        <taxon>Sphingomonadaceae</taxon>
        <taxon>Novosphingobium</taxon>
    </lineage>
</organism>
<dbReference type="RefSeq" id="WP_185664221.1">
    <property type="nucleotide sequence ID" value="NZ_JACLAW010000007.1"/>
</dbReference>
<evidence type="ECO:0000313" key="11">
    <source>
        <dbReference type="Proteomes" id="UP000566813"/>
    </source>
</evidence>
<reference evidence="10 11" key="1">
    <citation type="submission" date="2020-08" db="EMBL/GenBank/DDBJ databases">
        <title>The genome sequence of type strain Novosphingobium flavum NBRC 111647.</title>
        <authorList>
            <person name="Liu Y."/>
        </authorList>
    </citation>
    <scope>NUCLEOTIDE SEQUENCE [LARGE SCALE GENOMIC DNA]</scope>
    <source>
        <strain evidence="10 11">NBRC 111647</strain>
    </source>
</reference>
<dbReference type="NCBIfam" id="TIGR00710">
    <property type="entry name" value="efflux_Bcr_CflA"/>
    <property type="match status" value="1"/>
</dbReference>
<keyword evidence="11" id="KW-1185">Reference proteome</keyword>
<dbReference type="InterPro" id="IPR020846">
    <property type="entry name" value="MFS_dom"/>
</dbReference>
<feature type="transmembrane region" description="Helical" evidence="8">
    <location>
        <begin position="178"/>
        <end position="196"/>
    </location>
</feature>
<dbReference type="SUPFAM" id="SSF103473">
    <property type="entry name" value="MFS general substrate transporter"/>
    <property type="match status" value="1"/>
</dbReference>
<keyword evidence="8" id="KW-0997">Cell inner membrane</keyword>
<feature type="transmembrane region" description="Helical" evidence="8">
    <location>
        <begin position="228"/>
        <end position="246"/>
    </location>
</feature>
<feature type="transmembrane region" description="Helical" evidence="8">
    <location>
        <begin position="258"/>
        <end position="281"/>
    </location>
</feature>
<dbReference type="EMBL" id="JACLAW010000007">
    <property type="protein sequence ID" value="MBC2665915.1"/>
    <property type="molecule type" value="Genomic_DNA"/>
</dbReference>
<dbReference type="CDD" id="cd17320">
    <property type="entry name" value="MFS_MdfA_MDR_like"/>
    <property type="match status" value="1"/>
</dbReference>
<proteinExistence type="inferred from homology"/>
<dbReference type="PANTHER" id="PTHR23502:SF132">
    <property type="entry name" value="POLYAMINE TRANSPORTER 2-RELATED"/>
    <property type="match status" value="1"/>
</dbReference>
<comment type="similarity">
    <text evidence="2 8">Belongs to the major facilitator superfamily. Bcr/CmlA family.</text>
</comment>
<feature type="transmembrane region" description="Helical" evidence="8">
    <location>
        <begin position="115"/>
        <end position="136"/>
    </location>
</feature>
<feature type="transmembrane region" description="Helical" evidence="8">
    <location>
        <begin position="293"/>
        <end position="312"/>
    </location>
</feature>
<gene>
    <name evidence="10" type="ORF">H7F51_10295</name>
</gene>
<keyword evidence="5 8" id="KW-0812">Transmembrane</keyword>
<feature type="transmembrane region" description="Helical" evidence="8">
    <location>
        <begin position="148"/>
        <end position="172"/>
    </location>
</feature>
<comment type="caution">
    <text evidence="8">Lacks conserved residue(s) required for the propagation of feature annotation.</text>
</comment>
<feature type="domain" description="Major facilitator superfamily (MFS) profile" evidence="9">
    <location>
        <begin position="23"/>
        <end position="405"/>
    </location>
</feature>
<name>A0A7X1FS13_9SPHN</name>
<evidence type="ECO:0000256" key="6">
    <source>
        <dbReference type="ARBA" id="ARBA00022989"/>
    </source>
</evidence>
<feature type="transmembrane region" description="Helical" evidence="8">
    <location>
        <begin position="61"/>
        <end position="81"/>
    </location>
</feature>
<protein>
    <recommendedName>
        <fullName evidence="8">Bcr/CflA family efflux transporter</fullName>
    </recommendedName>
</protein>
<evidence type="ECO:0000256" key="4">
    <source>
        <dbReference type="ARBA" id="ARBA00022475"/>
    </source>
</evidence>
<keyword evidence="4" id="KW-1003">Cell membrane</keyword>
<comment type="subcellular location">
    <subcellularLocation>
        <location evidence="8">Cell inner membrane</location>
        <topology evidence="8">Multi-pass membrane protein</topology>
    </subcellularLocation>
    <subcellularLocation>
        <location evidence="1">Cell membrane</location>
        <topology evidence="1">Multi-pass membrane protein</topology>
    </subcellularLocation>
</comment>
<feature type="transmembrane region" description="Helical" evidence="8">
    <location>
        <begin position="361"/>
        <end position="378"/>
    </location>
</feature>
<dbReference type="InterPro" id="IPR011701">
    <property type="entry name" value="MFS"/>
</dbReference>